<dbReference type="Gene3D" id="3.10.105.10">
    <property type="entry name" value="Dipeptide-binding Protein, Domain 3"/>
    <property type="match status" value="1"/>
</dbReference>
<dbReference type="RefSeq" id="WP_011807924.1">
    <property type="nucleotide sequence ID" value="NC_008786.1"/>
</dbReference>
<dbReference type="GO" id="GO:1904680">
    <property type="term" value="F:peptide transmembrane transporter activity"/>
    <property type="evidence" value="ECO:0007669"/>
    <property type="project" value="TreeGrafter"/>
</dbReference>
<dbReference type="GO" id="GO:0043190">
    <property type="term" value="C:ATP-binding cassette (ABC) transporter complex"/>
    <property type="evidence" value="ECO:0007669"/>
    <property type="project" value="InterPro"/>
</dbReference>
<dbReference type="Pfam" id="PF00496">
    <property type="entry name" value="SBP_bac_5"/>
    <property type="match status" value="1"/>
</dbReference>
<protein>
    <submittedName>
        <fullName evidence="6">Extracellular solute-binding protein, family 5</fullName>
    </submittedName>
</protein>
<dbReference type="STRING" id="391735.Veis_0112"/>
<keyword evidence="3 4" id="KW-0732">Signal</keyword>
<dbReference type="CDD" id="cd08511">
    <property type="entry name" value="PBP2_NikA_DppA_OppA_like_5"/>
    <property type="match status" value="1"/>
</dbReference>
<dbReference type="OrthoDB" id="9801799at2"/>
<name>A1WE48_VEREI</name>
<reference evidence="7" key="1">
    <citation type="submission" date="2006-12" db="EMBL/GenBank/DDBJ databases">
        <title>Complete sequence of chromosome 1 of Verminephrobacter eiseniae EF01-2.</title>
        <authorList>
            <person name="Copeland A."/>
            <person name="Lucas S."/>
            <person name="Lapidus A."/>
            <person name="Barry K."/>
            <person name="Detter J.C."/>
            <person name="Glavina del Rio T."/>
            <person name="Dalin E."/>
            <person name="Tice H."/>
            <person name="Pitluck S."/>
            <person name="Chertkov O."/>
            <person name="Brettin T."/>
            <person name="Bruce D."/>
            <person name="Han C."/>
            <person name="Tapia R."/>
            <person name="Gilna P."/>
            <person name="Schmutz J."/>
            <person name="Larimer F."/>
            <person name="Land M."/>
            <person name="Hauser L."/>
            <person name="Kyrpides N."/>
            <person name="Kim E."/>
            <person name="Stahl D."/>
            <person name="Richardson P."/>
        </authorList>
    </citation>
    <scope>NUCLEOTIDE SEQUENCE [LARGE SCALE GENOMIC DNA]</scope>
    <source>
        <strain evidence="7">EF01-2</strain>
    </source>
</reference>
<organism evidence="6 7">
    <name type="scientific">Verminephrobacter eiseniae (strain EF01-2)</name>
    <dbReference type="NCBI Taxonomy" id="391735"/>
    <lineage>
        <taxon>Bacteria</taxon>
        <taxon>Pseudomonadati</taxon>
        <taxon>Pseudomonadota</taxon>
        <taxon>Betaproteobacteria</taxon>
        <taxon>Burkholderiales</taxon>
        <taxon>Comamonadaceae</taxon>
        <taxon>Verminephrobacter</taxon>
    </lineage>
</organism>
<dbReference type="InterPro" id="IPR000914">
    <property type="entry name" value="SBP_5_dom"/>
</dbReference>
<evidence type="ECO:0000256" key="3">
    <source>
        <dbReference type="ARBA" id="ARBA00022729"/>
    </source>
</evidence>
<evidence type="ECO:0000256" key="4">
    <source>
        <dbReference type="SAM" id="SignalP"/>
    </source>
</evidence>
<accession>A1WE48</accession>
<dbReference type="GO" id="GO:0030288">
    <property type="term" value="C:outer membrane-bounded periplasmic space"/>
    <property type="evidence" value="ECO:0007669"/>
    <property type="project" value="UniProtKB-ARBA"/>
</dbReference>
<dbReference type="EMBL" id="CP000542">
    <property type="protein sequence ID" value="ABM55905.1"/>
    <property type="molecule type" value="Genomic_DNA"/>
</dbReference>
<dbReference type="InterPro" id="IPR030678">
    <property type="entry name" value="Peptide/Ni-bd"/>
</dbReference>
<dbReference type="SUPFAM" id="SSF53850">
    <property type="entry name" value="Periplasmic binding protein-like II"/>
    <property type="match status" value="1"/>
</dbReference>
<dbReference type="PANTHER" id="PTHR30290">
    <property type="entry name" value="PERIPLASMIC BINDING COMPONENT OF ABC TRANSPORTER"/>
    <property type="match status" value="1"/>
</dbReference>
<dbReference type="PIRSF" id="PIRSF002741">
    <property type="entry name" value="MppA"/>
    <property type="match status" value="1"/>
</dbReference>
<keyword evidence="2" id="KW-0813">Transport</keyword>
<evidence type="ECO:0000256" key="1">
    <source>
        <dbReference type="ARBA" id="ARBA00005695"/>
    </source>
</evidence>
<feature type="signal peptide" evidence="4">
    <location>
        <begin position="1"/>
        <end position="25"/>
    </location>
</feature>
<feature type="chain" id="PRO_5002639698" evidence="4">
    <location>
        <begin position="26"/>
        <end position="506"/>
    </location>
</feature>
<dbReference type="AlphaFoldDB" id="A1WE48"/>
<comment type="similarity">
    <text evidence="1">Belongs to the bacterial solute-binding protein 5 family.</text>
</comment>
<dbReference type="GeneID" id="76458872"/>
<dbReference type="Proteomes" id="UP000000374">
    <property type="component" value="Chromosome"/>
</dbReference>
<evidence type="ECO:0000256" key="2">
    <source>
        <dbReference type="ARBA" id="ARBA00022448"/>
    </source>
</evidence>
<dbReference type="HOGENOM" id="CLU_017028_7_0_4"/>
<evidence type="ECO:0000313" key="6">
    <source>
        <dbReference type="EMBL" id="ABM55905.1"/>
    </source>
</evidence>
<dbReference type="InterPro" id="IPR039424">
    <property type="entry name" value="SBP_5"/>
</dbReference>
<gene>
    <name evidence="6" type="ordered locus">Veis_0112</name>
</gene>
<proteinExistence type="inferred from homology"/>
<sequence length="506" mass="55725">MTTLHLPAAACCLLSLALLAPAAQAQKRGGTLTIGMEAEFSGFNPAKARIFNQNTLAPASSVLETLFVFEGAQIVPRLGLDYAEAPDRLSATVRLRPGVTFHDGTPFNADAVVAHYAWLLAPGTGINLSPIAPLKTVEKVDEMSVRFVLRQPWVALQSALAAENLVNFIGSPAALKNDPEGFHRKPIGTGPFIFKEWQAGDRIVMERNPHYWEPQLPYLERLIYRVLPDANTRYQSIKSGQVDIGRMDTASHVLDARKNPQIKVHEYQGSGAISWNFNAAKEPFNDQRVRAAVVHAFNAKAMLDTFFLGTTVATTDLFGPNSPWFCPRLNWRSHDLAKARALLAEVGKPVKFQLVSTNTPTGRRQAGMVQQFAKEAGMEVDIRLTEQSQNVRVGLSGDYQMGVWRFGDITGEPDGALAYYFGGENGTPVSRHDTARIDALLGKARAEPDQARRKALYCDIAQIVSDEAYQLIPIRVTYYAIASPKVRNLGPITNSIIRTRSVWIGQ</sequence>
<feature type="domain" description="Solute-binding protein family 5" evidence="5">
    <location>
        <begin position="74"/>
        <end position="426"/>
    </location>
</feature>
<dbReference type="GO" id="GO:0015833">
    <property type="term" value="P:peptide transport"/>
    <property type="evidence" value="ECO:0007669"/>
    <property type="project" value="TreeGrafter"/>
</dbReference>
<evidence type="ECO:0000259" key="5">
    <source>
        <dbReference type="Pfam" id="PF00496"/>
    </source>
</evidence>
<dbReference type="KEGG" id="vei:Veis_0112"/>
<dbReference type="Gene3D" id="3.90.76.10">
    <property type="entry name" value="Dipeptide-binding Protein, Domain 1"/>
    <property type="match status" value="1"/>
</dbReference>
<dbReference type="eggNOG" id="COG0747">
    <property type="taxonomic scope" value="Bacteria"/>
</dbReference>
<evidence type="ECO:0000313" key="7">
    <source>
        <dbReference type="Proteomes" id="UP000000374"/>
    </source>
</evidence>
<dbReference type="Gene3D" id="3.40.190.10">
    <property type="entry name" value="Periplasmic binding protein-like II"/>
    <property type="match status" value="1"/>
</dbReference>
<dbReference type="PANTHER" id="PTHR30290:SF9">
    <property type="entry name" value="OLIGOPEPTIDE-BINDING PROTEIN APPA"/>
    <property type="match status" value="1"/>
</dbReference>
<keyword evidence="7" id="KW-1185">Reference proteome</keyword>